<proteinExistence type="predicted"/>
<dbReference type="EMBL" id="CAAHDI010000038">
    <property type="protein sequence ID" value="VGM56752.1"/>
    <property type="molecule type" value="Genomic_DNA"/>
</dbReference>
<dbReference type="AlphaFoldDB" id="A0A486VZU0"/>
<evidence type="ECO:0000313" key="2">
    <source>
        <dbReference type="EMBL" id="VGM56752.1"/>
    </source>
</evidence>
<evidence type="ECO:0000256" key="1">
    <source>
        <dbReference type="SAM" id="MobiDB-lite"/>
    </source>
</evidence>
<reference evidence="2" key="1">
    <citation type="submission" date="2019-03" db="EMBL/GenBank/DDBJ databases">
        <authorList>
            <consortium name="Pathogen Informatics"/>
        </authorList>
    </citation>
    <scope>NUCLEOTIDE SEQUENCE</scope>
    <source>
        <strain evidence="2">5012STDY7626467</strain>
    </source>
</reference>
<dbReference type="RefSeq" id="WP_258932751.1">
    <property type="nucleotide sequence ID" value="NZ_UKSJ01000066.1"/>
</dbReference>
<gene>
    <name evidence="2" type="ORF">SAMEA4873629_05363</name>
</gene>
<accession>A0A486VZU0</accession>
<protein>
    <submittedName>
        <fullName evidence="2">MobB</fullName>
    </submittedName>
</protein>
<name>A0A486VZU0_KLEPN</name>
<organism evidence="2">
    <name type="scientific">Klebsiella pneumoniae</name>
    <dbReference type="NCBI Taxonomy" id="573"/>
    <lineage>
        <taxon>Bacteria</taxon>
        <taxon>Pseudomonadati</taxon>
        <taxon>Pseudomonadota</taxon>
        <taxon>Gammaproteobacteria</taxon>
        <taxon>Enterobacterales</taxon>
        <taxon>Enterobacteriaceae</taxon>
        <taxon>Klebsiella/Raoultella group</taxon>
        <taxon>Klebsiella</taxon>
        <taxon>Klebsiella pneumoniae complex</taxon>
    </lineage>
</organism>
<feature type="region of interest" description="Disordered" evidence="1">
    <location>
        <begin position="81"/>
        <end position="104"/>
    </location>
</feature>
<sequence>MDVERRRASREAGNVEHISGDSFIQKEARPLFDVNTLQHLPDGFAVMTGLGVARMAFSSPLRVERREIPLQRFPVLAKTDPLAEFRPPADGGGPKADDDFAGIY</sequence>